<dbReference type="EMBL" id="LGRX02033487">
    <property type="protein sequence ID" value="KAK3241067.1"/>
    <property type="molecule type" value="Genomic_DNA"/>
</dbReference>
<organism evidence="1 3">
    <name type="scientific">Cymbomonas tetramitiformis</name>
    <dbReference type="NCBI Taxonomy" id="36881"/>
    <lineage>
        <taxon>Eukaryota</taxon>
        <taxon>Viridiplantae</taxon>
        <taxon>Chlorophyta</taxon>
        <taxon>Pyramimonadophyceae</taxon>
        <taxon>Pyramimonadales</taxon>
        <taxon>Pyramimonadaceae</taxon>
        <taxon>Cymbomonas</taxon>
    </lineage>
</organism>
<evidence type="ECO:0000313" key="1">
    <source>
        <dbReference type="EMBL" id="KAK3241067.1"/>
    </source>
</evidence>
<accession>A0AAE0BQW6</accession>
<reference evidence="1 3" key="1">
    <citation type="journal article" date="2015" name="Genome Biol. Evol.">
        <title>Comparative Genomics of a Bacterivorous Green Alga Reveals Evolutionary Causalities and Consequences of Phago-Mixotrophic Mode of Nutrition.</title>
        <authorList>
            <person name="Burns J.A."/>
            <person name="Paasch A."/>
            <person name="Narechania A."/>
            <person name="Kim E."/>
        </authorList>
    </citation>
    <scope>NUCLEOTIDE SEQUENCE [LARGE SCALE GENOMIC DNA]</scope>
    <source>
        <strain evidence="1">PLY_AMNH</strain>
    </source>
</reference>
<protein>
    <submittedName>
        <fullName evidence="1">Uncharacterized protein</fullName>
    </submittedName>
</protein>
<reference evidence="1" key="2">
    <citation type="submission" date="2023-06" db="EMBL/GenBank/DDBJ databases">
        <title>Long-read-based genome assembly of the green algal bacterivore Cymbomonas tetramitiformis.</title>
        <authorList>
            <person name="Gyaltshen Y."/>
            <person name="Rozenberg A."/>
            <person name="Paasch A."/>
            <person name="Burns J.A."/>
            <person name="Warring S."/>
            <person name="Larson R."/>
            <person name="Maurer-Alcala X."/>
            <person name="Dacks J."/>
            <person name="Kim E."/>
        </authorList>
    </citation>
    <scope>NUCLEOTIDE SEQUENCE</scope>
    <source>
        <strain evidence="1">PLY_AMNH</strain>
    </source>
</reference>
<proteinExistence type="predicted"/>
<sequence>MRGVLDPMRMFMSEALPLKVPSPTELIQNGYAALQMLSRMDFGERLLTQQTDSQLENILHFLKEEINMFRELEHSLMELGTKDLYGDVNSYKEILEKTLEKMLNVIDHHATSVANLTAATPMTTAYSAAILAVKKSNTSKLITFPDFRK</sequence>
<evidence type="ECO:0000313" key="2">
    <source>
        <dbReference type="EMBL" id="KAK3285162.1"/>
    </source>
</evidence>
<dbReference type="EMBL" id="LGRX02001940">
    <property type="protein sequence ID" value="KAK3285162.1"/>
    <property type="molecule type" value="Genomic_DNA"/>
</dbReference>
<evidence type="ECO:0000313" key="3">
    <source>
        <dbReference type="Proteomes" id="UP001190700"/>
    </source>
</evidence>
<dbReference type="Proteomes" id="UP001190700">
    <property type="component" value="Unassembled WGS sequence"/>
</dbReference>
<comment type="caution">
    <text evidence="1">The sequence shown here is derived from an EMBL/GenBank/DDBJ whole genome shotgun (WGS) entry which is preliminary data.</text>
</comment>
<dbReference type="AlphaFoldDB" id="A0AAE0BQW6"/>
<keyword evidence="3" id="KW-1185">Reference proteome</keyword>
<gene>
    <name evidence="1" type="ORF">CYMTET_49158</name>
    <name evidence="2" type="ORF">CYMTET_7218</name>
</gene>
<name>A0AAE0BQW6_9CHLO</name>